<keyword evidence="10" id="KW-1185">Reference proteome</keyword>
<dbReference type="SUPFAM" id="SSF48425">
    <property type="entry name" value="Sec7 domain"/>
    <property type="match status" value="1"/>
</dbReference>
<feature type="domain" description="SEC7" evidence="8">
    <location>
        <begin position="512"/>
        <end position="700"/>
    </location>
</feature>
<dbReference type="InterPro" id="IPR000904">
    <property type="entry name" value="Sec7_dom"/>
</dbReference>
<dbReference type="SMART" id="SM00222">
    <property type="entry name" value="Sec7"/>
    <property type="match status" value="1"/>
</dbReference>
<dbReference type="OMA" id="FWKSNEM"/>
<dbReference type="GO" id="GO:0032012">
    <property type="term" value="P:regulation of ARF protein signal transduction"/>
    <property type="evidence" value="ECO:0007669"/>
    <property type="project" value="InterPro"/>
</dbReference>
<dbReference type="InterPro" id="IPR032629">
    <property type="entry name" value="DCB_dom"/>
</dbReference>
<gene>
    <name evidence="9" type="ORF">TCAL_07154</name>
</gene>
<dbReference type="Pfam" id="PF09324">
    <property type="entry name" value="Sec7-like_HDS"/>
    <property type="match status" value="1"/>
</dbReference>
<dbReference type="FunFam" id="1.10.1000.11:FF:000003">
    <property type="entry name" value="Brefeldin A-inhibited guanine nucleotide-exchange protein 1"/>
    <property type="match status" value="1"/>
</dbReference>
<keyword evidence="4" id="KW-0963">Cytoplasm</keyword>
<evidence type="ECO:0000256" key="1">
    <source>
        <dbReference type="ARBA" id="ARBA00004370"/>
    </source>
</evidence>
<dbReference type="Pfam" id="PF16213">
    <property type="entry name" value="DCB"/>
    <property type="match status" value="1"/>
</dbReference>
<sequence length="1543" mass="175972">MLYAGSWKMLFLEKAIENLLQDKDVKRAQYQELREACETALSDLKALRPNPESTESESGNNNGPAESSVKSSILPELDPTALIQVERTFRPFELACQATKNARLVISALDSLQKLVAYGHLRFSHTPLPLAVSPQHPSLEDRLVNAVANAFSGPHTDEQIQLQVLKALLTILTSSNVRVHDNSLLLSVRTCYNIYLASRNIINQTTAKATMSQILNYVFSAMESASAVQFPHYEGQTDDEARWMVVPILWDLVDNLVQREFLSPEMYRNMMQRDAYLVFRSLCKLSMKPLPEGTPDPKSHELRSKILSLELLLSILQNSGHAFQHNDIFVSAIKSYLCVALSQNGVSNVSEVFELSLALFISLLTKYRVHLKPQIEIFFKEICLNILEASSSSFEQKWMVVQGIGNICHDAQIVIDIFVNYDCDLEAANIFERLVDDLSKLAQGKQAYEIGATPNQLMQMRIRCLECLCFILKCMVEWCKEMYVNPHLTEKENNLETTESEESELASEDPTQLEKVKQRKFVLEYGIKLFSHKPGKGIKYLMDNGIVGKADKDVAIFLHKECNRLDKTAAGEYLGELENKELMYYYVDEINFADMDFVSALRLFLGNFRLPGEAQKIDRLMEKFASRYVECNPTQKLFKSADAAYVLAYSVIMLTTDLHSSNVKKKMTKEEFLKNNKGINDSEDIPPEYLGKIYDEIASNEIKMKGTSLANNKLVITDLKQRTLLWNRESESISQTAGALMESASSRCDAFTSAKRLDHVKPMFKLIWSPLLATFSVGLQSTDDMIVVQLCLEGIRCCIRLANIFHFTLERNAFIQALARFTLLTENSNVKEMRSKNIEAIKTLISVAHTDGNYLEHSWLDIMKCISQLEYAQLLGSLSTNGSDGSMDPNARLNLVNDMTSEANSQSIIVAVDRIFTGSKNLNGNAIVHFFTALCDVSKEEIGSKTNVRMYSLIKLVEISYYNMERIRLEWSRIWHVVGNHFNLVGCKDDQNVSFFAVDSLKQLSLKFLEKGELQNFHFQKDFLRPFEFIMKNNKSPQIRDMVIRCLSQMIQSQSQNIKSGWKNFFATFGLAASDDVESIVALSHQTTQRIVTKLISDNKLVLKESFQDCVKCLSEFACNQMLQDVAMESLQLIRKCAEFVNNHQEQFENFPGPRLSSSQVNGDQDEHAIARGNVWIRGWFPVLFELSCVINKSKLDIRTRSLTILFDIVKQHGQSFEENWWRDLYQVLFRIFEVGKFDLNDLSLRDHREWIDTTCNHALYAMTDVFSEFYDVLVRVVLTDLLSQYQWCIQQPNEQLSKSAISCFQTLVATNQNRMDQRTFALIISFLSETIKDTSVTVYQDEDIVVGRVHVHLDVLEVSMNVLTSTDYGQAMEEGHLWFEILIPEHFEVLRKLLRSLEQSFNESKTVLEVTPMGSRKRDVSIMVKQETKAAECLLLILIELCTSNLPSEYQKSLEKYFVGFLVDVLGYFLSITAKTQQEQWDRMLSSTLGQVLAFQESMFLSVMSSLYNLICDILSIGVSKDLRSVACQMLKRIGALYDIPK</sequence>
<dbReference type="GO" id="GO:0005737">
    <property type="term" value="C:cytoplasm"/>
    <property type="evidence" value="ECO:0007669"/>
    <property type="project" value="UniProtKB-SubCell"/>
</dbReference>
<dbReference type="SUPFAM" id="SSF48371">
    <property type="entry name" value="ARM repeat"/>
    <property type="match status" value="2"/>
</dbReference>
<dbReference type="Pfam" id="PF12783">
    <property type="entry name" value="Sec7-like_HUS"/>
    <property type="match status" value="1"/>
</dbReference>
<comment type="subcellular location">
    <subcellularLocation>
        <location evidence="2">Cytoplasm</location>
    </subcellularLocation>
    <subcellularLocation>
        <location evidence="1">Membrane</location>
    </subcellularLocation>
</comment>
<evidence type="ECO:0000256" key="7">
    <source>
        <dbReference type="SAM" id="MobiDB-lite"/>
    </source>
</evidence>
<dbReference type="InterPro" id="IPR016024">
    <property type="entry name" value="ARM-type_fold"/>
</dbReference>
<reference evidence="9 10" key="1">
    <citation type="journal article" date="2018" name="Nat. Ecol. Evol.">
        <title>Genomic signatures of mitonuclear coevolution across populations of Tigriopus californicus.</title>
        <authorList>
            <person name="Barreto F.S."/>
            <person name="Watson E.T."/>
            <person name="Lima T.G."/>
            <person name="Willett C.S."/>
            <person name="Edmands S."/>
            <person name="Li W."/>
            <person name="Burton R.S."/>
        </authorList>
    </citation>
    <scope>NUCLEOTIDE SEQUENCE [LARGE SCALE GENOMIC DNA]</scope>
    <source>
        <strain evidence="9 10">San Diego</strain>
    </source>
</reference>
<protein>
    <recommendedName>
        <fullName evidence="8">SEC7 domain-containing protein</fullName>
    </recommendedName>
</protein>
<evidence type="ECO:0000256" key="6">
    <source>
        <dbReference type="ARBA" id="ARBA00023136"/>
    </source>
</evidence>
<organism evidence="9 10">
    <name type="scientific">Tigriopus californicus</name>
    <name type="common">Marine copepod</name>
    <dbReference type="NCBI Taxonomy" id="6832"/>
    <lineage>
        <taxon>Eukaryota</taxon>
        <taxon>Metazoa</taxon>
        <taxon>Ecdysozoa</taxon>
        <taxon>Arthropoda</taxon>
        <taxon>Crustacea</taxon>
        <taxon>Multicrustacea</taxon>
        <taxon>Hexanauplia</taxon>
        <taxon>Copepoda</taxon>
        <taxon>Harpacticoida</taxon>
        <taxon>Harpacticidae</taxon>
        <taxon>Tigriopus</taxon>
    </lineage>
</organism>
<evidence type="ECO:0000256" key="5">
    <source>
        <dbReference type="ARBA" id="ARBA00022927"/>
    </source>
</evidence>
<dbReference type="OrthoDB" id="18431at2759"/>
<dbReference type="GO" id="GO:0016020">
    <property type="term" value="C:membrane"/>
    <property type="evidence" value="ECO:0007669"/>
    <property type="project" value="UniProtKB-SubCell"/>
</dbReference>
<dbReference type="CDD" id="cd00171">
    <property type="entry name" value="Sec7"/>
    <property type="match status" value="1"/>
</dbReference>
<dbReference type="PROSITE" id="PS50190">
    <property type="entry name" value="SEC7"/>
    <property type="match status" value="1"/>
</dbReference>
<dbReference type="InterPro" id="IPR023394">
    <property type="entry name" value="Sec7_C_sf"/>
</dbReference>
<feature type="compositionally biased region" description="Polar residues" evidence="7">
    <location>
        <begin position="51"/>
        <end position="71"/>
    </location>
</feature>
<evidence type="ECO:0000313" key="10">
    <source>
        <dbReference type="Proteomes" id="UP000318571"/>
    </source>
</evidence>
<dbReference type="STRING" id="6832.A0A553NF28"/>
<evidence type="ECO:0000313" key="9">
    <source>
        <dbReference type="EMBL" id="TRY63979.1"/>
    </source>
</evidence>
<proteinExistence type="predicted"/>
<dbReference type="PANTHER" id="PTHR10663:SF375">
    <property type="entry name" value="LD29171P"/>
    <property type="match status" value="1"/>
</dbReference>
<dbReference type="InterPro" id="IPR032691">
    <property type="entry name" value="Mon2/Sec7/BIG1-like_HUS"/>
</dbReference>
<dbReference type="Pfam" id="PF20252">
    <property type="entry name" value="BIG2_C"/>
    <property type="match status" value="1"/>
</dbReference>
<keyword evidence="3" id="KW-0813">Transport</keyword>
<dbReference type="Proteomes" id="UP000318571">
    <property type="component" value="Chromosome 10"/>
</dbReference>
<keyword evidence="5" id="KW-0653">Protein transport</keyword>
<name>A0A553NF28_TIGCA</name>
<dbReference type="Gene3D" id="1.10.220.20">
    <property type="match status" value="1"/>
</dbReference>
<keyword evidence="6" id="KW-0472">Membrane</keyword>
<dbReference type="Pfam" id="PF01369">
    <property type="entry name" value="Sec7"/>
    <property type="match status" value="1"/>
</dbReference>
<evidence type="ECO:0000259" key="8">
    <source>
        <dbReference type="PROSITE" id="PS50190"/>
    </source>
</evidence>
<dbReference type="EMBL" id="VCGU01000458">
    <property type="protein sequence ID" value="TRY63979.1"/>
    <property type="molecule type" value="Genomic_DNA"/>
</dbReference>
<accession>A0A553NF28</accession>
<dbReference type="InterPro" id="IPR015403">
    <property type="entry name" value="Mon2/Sec7/BIG1-like_HDS"/>
</dbReference>
<dbReference type="Gene3D" id="1.10.1000.11">
    <property type="entry name" value="Arf Nucleotide-binding Site Opener,domain 2"/>
    <property type="match status" value="1"/>
</dbReference>
<evidence type="ECO:0000256" key="4">
    <source>
        <dbReference type="ARBA" id="ARBA00022490"/>
    </source>
</evidence>
<feature type="region of interest" description="Disordered" evidence="7">
    <location>
        <begin position="44"/>
        <end position="71"/>
    </location>
</feature>
<dbReference type="PANTHER" id="PTHR10663">
    <property type="entry name" value="GUANYL-NUCLEOTIDE EXCHANGE FACTOR"/>
    <property type="match status" value="1"/>
</dbReference>
<dbReference type="GO" id="GO:0005085">
    <property type="term" value="F:guanyl-nucleotide exchange factor activity"/>
    <property type="evidence" value="ECO:0007669"/>
    <property type="project" value="InterPro"/>
</dbReference>
<dbReference type="InterPro" id="IPR035999">
    <property type="entry name" value="Sec7_dom_sf"/>
</dbReference>
<dbReference type="GO" id="GO:0015031">
    <property type="term" value="P:protein transport"/>
    <property type="evidence" value="ECO:0007669"/>
    <property type="project" value="UniProtKB-KW"/>
</dbReference>
<evidence type="ECO:0000256" key="3">
    <source>
        <dbReference type="ARBA" id="ARBA00022448"/>
    </source>
</evidence>
<dbReference type="InterPro" id="IPR046455">
    <property type="entry name" value="Sec7/BIG1-like_C"/>
</dbReference>
<evidence type="ECO:0000256" key="2">
    <source>
        <dbReference type="ARBA" id="ARBA00004496"/>
    </source>
</evidence>
<comment type="caution">
    <text evidence="9">The sequence shown here is derived from an EMBL/GenBank/DDBJ whole genome shotgun (WGS) entry which is preliminary data.</text>
</comment>